<comment type="caution">
    <text evidence="2">The sequence shown here is derived from an EMBL/GenBank/DDBJ whole genome shotgun (WGS) entry which is preliminary data.</text>
</comment>
<dbReference type="EMBL" id="QMQA01000280">
    <property type="protein sequence ID" value="RLE11152.1"/>
    <property type="molecule type" value="Genomic_DNA"/>
</dbReference>
<proteinExistence type="predicted"/>
<gene>
    <name evidence="2" type="ORF">DRJ04_08550</name>
</gene>
<evidence type="ECO:0000313" key="2">
    <source>
        <dbReference type="EMBL" id="RLE11152.1"/>
    </source>
</evidence>
<name>A0A662DAJ4_UNCAE</name>
<keyword evidence="1" id="KW-1133">Transmembrane helix</keyword>
<evidence type="ECO:0000313" key="3">
    <source>
        <dbReference type="Proteomes" id="UP000280417"/>
    </source>
</evidence>
<reference evidence="2 3" key="1">
    <citation type="submission" date="2018-06" db="EMBL/GenBank/DDBJ databases">
        <title>Extensive metabolic versatility and redundancy in microbially diverse, dynamic hydrothermal sediments.</title>
        <authorList>
            <person name="Dombrowski N."/>
            <person name="Teske A."/>
            <person name="Baker B.J."/>
        </authorList>
    </citation>
    <scope>NUCLEOTIDE SEQUENCE [LARGE SCALE GENOMIC DNA]</scope>
    <source>
        <strain evidence="2">B3_G15</strain>
    </source>
</reference>
<dbReference type="AlphaFoldDB" id="A0A662DAJ4"/>
<dbReference type="Proteomes" id="UP000280417">
    <property type="component" value="Unassembled WGS sequence"/>
</dbReference>
<sequence>MGIKAQSSIVLMVFTILTIIVVISTVGLNWWIGGEKDKLLESKAEIQLSVYEVNNALTAAKSYGEASLDYSVYQAVYEVMANGGWRENTYTREIQGKRYSLWYNGNDSSPSLKTVKREIQSAIEDNLRLYTEKPYTFLDEYKVSFPEYTIHVEFGEKMKVKATSKRNLEITYSKDWGKVHLERNPLLEGIYEINIPGMLEKGKSLLSSVSARAEEIIKEVLENLRHGEMTLNEKGCNVYKDSKEICERVLGSVNIDEILSSTKRSIKEKLSSYLGSLNQDEKYRINAVVEDISLNPVMKGESSCVENKRTELRCELSYSADVIIKISVSERGSESYPVFNGKRIVISPIELVFLIEEEHSL</sequence>
<protein>
    <submittedName>
        <fullName evidence="2">Uncharacterized protein</fullName>
    </submittedName>
</protein>
<keyword evidence="1" id="KW-0812">Transmembrane</keyword>
<feature type="transmembrane region" description="Helical" evidence="1">
    <location>
        <begin position="9"/>
        <end position="32"/>
    </location>
</feature>
<keyword evidence="1" id="KW-0472">Membrane</keyword>
<organism evidence="2 3">
    <name type="scientific">Aerophobetes bacterium</name>
    <dbReference type="NCBI Taxonomy" id="2030807"/>
    <lineage>
        <taxon>Bacteria</taxon>
        <taxon>Candidatus Aerophobota</taxon>
    </lineage>
</organism>
<accession>A0A662DAJ4</accession>
<evidence type="ECO:0000256" key="1">
    <source>
        <dbReference type="SAM" id="Phobius"/>
    </source>
</evidence>